<dbReference type="EMBL" id="WHPF01000026">
    <property type="protein sequence ID" value="NNV58033.1"/>
    <property type="molecule type" value="Genomic_DNA"/>
</dbReference>
<proteinExistence type="predicted"/>
<sequence length="180" mass="20778">MTPEQIKKSIDTNQLQLTNNWDRFSHYGIVLFLICISVISLYVSFSYILKGGKINIDNWTIGFFVEPLIFAFLFYRLQKKRLNFSSIDTNLSVDEIIKLLDNLSIEQKWSVETKNSHIYFAKTNPSIWSGSWGEQITILFDKGRVLINSICDLEKRSSVVSMGRNRKNVASIIDRIKVSS</sequence>
<comment type="caution">
    <text evidence="2">The sequence shown here is derived from an EMBL/GenBank/DDBJ whole genome shotgun (WGS) entry which is preliminary data.</text>
</comment>
<dbReference type="RefSeq" id="WP_171609988.1">
    <property type="nucleotide sequence ID" value="NZ_WHPF01000026.1"/>
</dbReference>
<keyword evidence="3" id="KW-1185">Reference proteome</keyword>
<reference evidence="2" key="1">
    <citation type="submission" date="2019-10" db="EMBL/GenBank/DDBJ databases">
        <title>Draft genome sequence of Panacibacter sp. KCS-6.</title>
        <authorList>
            <person name="Yim K.J."/>
        </authorList>
    </citation>
    <scope>NUCLEOTIDE SEQUENCE</scope>
    <source>
        <strain evidence="2">KCS-6</strain>
    </source>
</reference>
<organism evidence="2 3">
    <name type="scientific">Limnovirga soli</name>
    <dbReference type="NCBI Taxonomy" id="2656915"/>
    <lineage>
        <taxon>Bacteria</taxon>
        <taxon>Pseudomonadati</taxon>
        <taxon>Bacteroidota</taxon>
        <taxon>Chitinophagia</taxon>
        <taxon>Chitinophagales</taxon>
        <taxon>Chitinophagaceae</taxon>
        <taxon>Limnovirga</taxon>
    </lineage>
</organism>
<feature type="transmembrane region" description="Helical" evidence="1">
    <location>
        <begin position="59"/>
        <end position="77"/>
    </location>
</feature>
<accession>A0A8J8FHM6</accession>
<protein>
    <submittedName>
        <fullName evidence="2">Uncharacterized protein</fullName>
    </submittedName>
</protein>
<evidence type="ECO:0000313" key="2">
    <source>
        <dbReference type="EMBL" id="NNV58033.1"/>
    </source>
</evidence>
<evidence type="ECO:0000256" key="1">
    <source>
        <dbReference type="SAM" id="Phobius"/>
    </source>
</evidence>
<dbReference type="Proteomes" id="UP000598971">
    <property type="component" value="Unassembled WGS sequence"/>
</dbReference>
<keyword evidence="1" id="KW-1133">Transmembrane helix</keyword>
<keyword evidence="1" id="KW-0812">Transmembrane</keyword>
<gene>
    <name evidence="2" type="ORF">GD597_21395</name>
</gene>
<feature type="transmembrane region" description="Helical" evidence="1">
    <location>
        <begin position="24"/>
        <end position="47"/>
    </location>
</feature>
<evidence type="ECO:0000313" key="3">
    <source>
        <dbReference type="Proteomes" id="UP000598971"/>
    </source>
</evidence>
<name>A0A8J8FHM6_9BACT</name>
<dbReference type="AlphaFoldDB" id="A0A8J8FHM6"/>
<keyword evidence="1" id="KW-0472">Membrane</keyword>